<dbReference type="GO" id="GO:0005829">
    <property type="term" value="C:cytosol"/>
    <property type="evidence" value="ECO:0007669"/>
    <property type="project" value="TreeGrafter"/>
</dbReference>
<dbReference type="NCBIfam" id="TIGR00730">
    <property type="entry name" value="Rossman fold protein, TIGR00730 family"/>
    <property type="match status" value="1"/>
</dbReference>
<organism evidence="4 5">
    <name type="scientific">Paludibacter jiangxiensis</name>
    <dbReference type="NCBI Taxonomy" id="681398"/>
    <lineage>
        <taxon>Bacteria</taxon>
        <taxon>Pseudomonadati</taxon>
        <taxon>Bacteroidota</taxon>
        <taxon>Bacteroidia</taxon>
        <taxon>Bacteroidales</taxon>
        <taxon>Paludibacteraceae</taxon>
        <taxon>Paludibacter</taxon>
    </lineage>
</organism>
<accession>A0A170ZN68</accession>
<dbReference type="AlphaFoldDB" id="A0A170ZN68"/>
<evidence type="ECO:0000256" key="1">
    <source>
        <dbReference type="ARBA" id="ARBA00000274"/>
    </source>
</evidence>
<evidence type="ECO:0000256" key="3">
    <source>
        <dbReference type="RuleBase" id="RU363015"/>
    </source>
</evidence>
<reference evidence="5" key="2">
    <citation type="journal article" date="2017" name="Genome Announc.">
        <title>Draft genome sequence of Paludibacter jiangxiensis NM7(T), a propionate-producing fermentative bacterium.</title>
        <authorList>
            <person name="Qiu Y.-L."/>
            <person name="Tourlousse D.M."/>
            <person name="Matsuura N."/>
            <person name="Ohashi A."/>
            <person name="Sekiguchi Y."/>
        </authorList>
    </citation>
    <scope>NUCLEOTIDE SEQUENCE [LARGE SCALE GENOMIC DNA]</scope>
    <source>
        <strain evidence="5">NM7</strain>
    </source>
</reference>
<dbReference type="GO" id="GO:0009691">
    <property type="term" value="P:cytokinin biosynthetic process"/>
    <property type="evidence" value="ECO:0007669"/>
    <property type="project" value="UniProtKB-UniRule"/>
</dbReference>
<dbReference type="InterPro" id="IPR005269">
    <property type="entry name" value="LOG"/>
</dbReference>
<dbReference type="EC" id="3.2.2.n1" evidence="3"/>
<dbReference type="RefSeq" id="WP_068703528.1">
    <property type="nucleotide sequence ID" value="NZ_BDCR01000003.1"/>
</dbReference>
<name>A0A170ZN68_9BACT</name>
<comment type="catalytic activity">
    <reaction evidence="1">
        <text>AMP + H2O = D-ribose 5-phosphate + adenine</text>
        <dbReference type="Rhea" id="RHEA:20129"/>
        <dbReference type="ChEBI" id="CHEBI:15377"/>
        <dbReference type="ChEBI" id="CHEBI:16708"/>
        <dbReference type="ChEBI" id="CHEBI:78346"/>
        <dbReference type="ChEBI" id="CHEBI:456215"/>
        <dbReference type="EC" id="3.2.2.4"/>
    </reaction>
</comment>
<evidence type="ECO:0000313" key="5">
    <source>
        <dbReference type="Proteomes" id="UP000076586"/>
    </source>
</evidence>
<sequence length="193" mass="21357">MIKKVCVYCSSSSKLNPVYYKAAERMGELFAEADMHLVFGGGKSGLMGTIADSLLQQGGKATGIIPGFMCDEGWQHKGLTDLKVVDTMHQRKAMMAEMADAAVALPGGIGTFDELFEIITWKQLGLFAKPVVILNTNNYFHHFIELLHVAASENFLRDEHRQIWKVVNTPEEVIPAIKNAVEWPDDARSFAAV</sequence>
<dbReference type="STRING" id="681398.PJIAN_3159"/>
<dbReference type="Gene3D" id="3.40.50.450">
    <property type="match status" value="1"/>
</dbReference>
<dbReference type="OrthoDB" id="9801098at2"/>
<evidence type="ECO:0000313" key="4">
    <source>
        <dbReference type="EMBL" id="GAT62848.1"/>
    </source>
</evidence>
<protein>
    <recommendedName>
        <fullName evidence="3">Cytokinin riboside 5'-monophosphate phosphoribohydrolase</fullName>
        <ecNumber evidence="3">3.2.2.n1</ecNumber>
    </recommendedName>
</protein>
<dbReference type="EMBL" id="BDCR01000003">
    <property type="protein sequence ID" value="GAT62848.1"/>
    <property type="molecule type" value="Genomic_DNA"/>
</dbReference>
<keyword evidence="5" id="KW-1185">Reference proteome</keyword>
<dbReference type="Proteomes" id="UP000076586">
    <property type="component" value="Unassembled WGS sequence"/>
</dbReference>
<proteinExistence type="inferred from homology"/>
<keyword evidence="3" id="KW-0203">Cytokinin biosynthesis</keyword>
<dbReference type="InterPro" id="IPR031100">
    <property type="entry name" value="LOG_fam"/>
</dbReference>
<comment type="similarity">
    <text evidence="2 3">Belongs to the LOG family.</text>
</comment>
<dbReference type="PANTHER" id="PTHR31223:SF70">
    <property type="entry name" value="LOG FAMILY PROTEIN YJL055W"/>
    <property type="match status" value="1"/>
</dbReference>
<evidence type="ECO:0000256" key="2">
    <source>
        <dbReference type="ARBA" id="ARBA00006763"/>
    </source>
</evidence>
<dbReference type="PANTHER" id="PTHR31223">
    <property type="entry name" value="LOG FAMILY PROTEIN YJL055W"/>
    <property type="match status" value="1"/>
</dbReference>
<reference evidence="5" key="1">
    <citation type="submission" date="2016-04" db="EMBL/GenBank/DDBJ databases">
        <title>Draft genome sequence of Paludibacter jiangxiensis strain NM7.</title>
        <authorList>
            <person name="Qiu Y."/>
            <person name="Matsuura N."/>
            <person name="Ohashi A."/>
            <person name="Tourlousse M.D."/>
            <person name="Sekiguchi Y."/>
        </authorList>
    </citation>
    <scope>NUCLEOTIDE SEQUENCE [LARGE SCALE GENOMIC DNA]</scope>
    <source>
        <strain evidence="5">NM7</strain>
    </source>
</reference>
<dbReference type="SUPFAM" id="SSF102405">
    <property type="entry name" value="MCP/YpsA-like"/>
    <property type="match status" value="1"/>
</dbReference>
<dbReference type="Pfam" id="PF03641">
    <property type="entry name" value="Lysine_decarbox"/>
    <property type="match status" value="1"/>
</dbReference>
<dbReference type="GO" id="GO:0008714">
    <property type="term" value="F:AMP nucleosidase activity"/>
    <property type="evidence" value="ECO:0007669"/>
    <property type="project" value="UniProtKB-EC"/>
</dbReference>
<gene>
    <name evidence="4" type="ORF">PJIAN_3159</name>
</gene>
<keyword evidence="3" id="KW-0378">Hydrolase</keyword>
<comment type="caution">
    <text evidence="4">The sequence shown here is derived from an EMBL/GenBank/DDBJ whole genome shotgun (WGS) entry which is preliminary data.</text>
</comment>